<dbReference type="EMBL" id="LFJV01000105">
    <property type="protein sequence ID" value="KMM31350.1"/>
    <property type="molecule type" value="Genomic_DNA"/>
</dbReference>
<gene>
    <name evidence="1" type="ORF">ACM15_23150</name>
</gene>
<dbReference type="Proteomes" id="UP000036166">
    <property type="component" value="Unassembled WGS sequence"/>
</dbReference>
<protein>
    <submittedName>
        <fullName evidence="1">Uncharacterized protein</fullName>
    </submittedName>
</protein>
<dbReference type="PATRIC" id="fig|328812.4.peg.333"/>
<accession>A0A0J6CDI6</accession>
<comment type="caution">
    <text evidence="1">The sequence shown here is derived from an EMBL/GenBank/DDBJ whole genome shotgun (WGS) entry which is preliminary data.</text>
</comment>
<evidence type="ECO:0000313" key="1">
    <source>
        <dbReference type="EMBL" id="KMM31350.1"/>
    </source>
</evidence>
<feature type="non-terminal residue" evidence="1">
    <location>
        <position position="201"/>
    </location>
</feature>
<dbReference type="AlphaFoldDB" id="A0A0J6CDI6"/>
<organism evidence="1 2">
    <name type="scientific">Parabacteroides goldsteinii</name>
    <dbReference type="NCBI Taxonomy" id="328812"/>
    <lineage>
        <taxon>Bacteria</taxon>
        <taxon>Pseudomonadati</taxon>
        <taxon>Bacteroidota</taxon>
        <taxon>Bacteroidia</taxon>
        <taxon>Bacteroidales</taxon>
        <taxon>Tannerellaceae</taxon>
        <taxon>Parabacteroides</taxon>
    </lineage>
</organism>
<evidence type="ECO:0000313" key="2">
    <source>
        <dbReference type="Proteomes" id="UP000036166"/>
    </source>
</evidence>
<name>A0A0J6CDI6_9BACT</name>
<proteinExistence type="predicted"/>
<sequence>MSECVKIVGNDVFISFKSLENKYGISNEVLKKWKTRKIGKRILVREDIYILYDTIPIPSRKKLPSKDDLLILAKQEASDKETDQMYIRMEQAYNKGFAPYQDKYKSIGIMGEKIVKYARHHVVWVEILAIREEYKHGRFPLRKVWEAYKRLYPDGYAYNRMNPCINTCLKDGIERLCNKQILNRHFSVKLNRHMIFETLRL</sequence>
<reference evidence="1 2" key="1">
    <citation type="submission" date="2015-06" db="EMBL/GenBank/DDBJ databases">
        <title>Draft Genome Sequence of Parabacteroides goldsteinii with Putative Novel Metallo-Beta-Lactamases Isolated from a Blood Culture from a Human Patient.</title>
        <authorList>
            <person name="Krogh T.J."/>
            <person name="Agergaard C.N."/>
            <person name="Moller-Jensen J."/>
            <person name="Justesen U.S."/>
        </authorList>
    </citation>
    <scope>NUCLEOTIDE SEQUENCE [LARGE SCALE GENOMIC DNA]</scope>
    <source>
        <strain evidence="1 2">910340</strain>
    </source>
</reference>